<comment type="similarity">
    <text evidence="7">Belongs to the dus family.</text>
</comment>
<evidence type="ECO:0000313" key="11">
    <source>
        <dbReference type="EMBL" id="KTD53198.1"/>
    </source>
</evidence>
<dbReference type="InterPro" id="IPR018517">
    <property type="entry name" value="tRNA_hU_synthase_CS"/>
</dbReference>
<keyword evidence="9" id="KW-0547">Nucleotide-binding</keyword>
<dbReference type="InterPro" id="IPR013785">
    <property type="entry name" value="Aldolase_TIM"/>
</dbReference>
<feature type="binding site" evidence="9">
    <location>
        <position position="175"/>
    </location>
    <ligand>
        <name>FMN</name>
        <dbReference type="ChEBI" id="CHEBI:58210"/>
    </ligand>
</feature>
<accession>A0A0W0Y9C9</accession>
<dbReference type="Proteomes" id="UP000054703">
    <property type="component" value="Unassembled WGS sequence"/>
</dbReference>
<organism evidence="11 12">
    <name type="scientific">Legionella santicrucis</name>
    <dbReference type="NCBI Taxonomy" id="45074"/>
    <lineage>
        <taxon>Bacteria</taxon>
        <taxon>Pseudomonadati</taxon>
        <taxon>Pseudomonadota</taxon>
        <taxon>Gammaproteobacteria</taxon>
        <taxon>Legionellales</taxon>
        <taxon>Legionellaceae</taxon>
        <taxon>Legionella</taxon>
    </lineage>
</organism>
<dbReference type="InterPro" id="IPR035587">
    <property type="entry name" value="DUS-like_FMN-bd"/>
</dbReference>
<protein>
    <recommendedName>
        <fullName evidence="7">tRNA-dihydrouridine synthase</fullName>
        <ecNumber evidence="7">1.3.1.-</ecNumber>
    </recommendedName>
</protein>
<dbReference type="AlphaFoldDB" id="A0A0W0Y9C9"/>
<sequence>MHAFINSSLKIGSLTLPHRLIQGPLAGYSCAPFRTLFHNYRSPAYCVTEMSSAMDILYKHSRSSRYIYRAPEEQILSYQISGTEPHLLAQAAQKLQLYGANIIDINCGCPKPKIRKKGAGSALLEAPDQLVKIVKEVRASITIPLTIKIRIQGNEQDLILAKKIEEAGADALIVHGRRWIDTYEVTPDLRQIACIKQRLMIPVIANGDIHDLDSLQKTVTLSGCDAYMISRAGSGKPWLYQELLEQQNVAVSFSEKINLFIRHLQGLAALEDEYKAVLQSKSLIRYYFGKVLDTSLLNCFYQLDSLEKIAHFFMLLQQRQLTEREI</sequence>
<reference evidence="11 12" key="1">
    <citation type="submission" date="2015-11" db="EMBL/GenBank/DDBJ databases">
        <title>Genomic analysis of 38 Legionella species identifies large and diverse effector repertoires.</title>
        <authorList>
            <person name="Burstein D."/>
            <person name="Amaro F."/>
            <person name="Zusman T."/>
            <person name="Lifshitz Z."/>
            <person name="Cohen O."/>
            <person name="Gilbert J.A."/>
            <person name="Pupko T."/>
            <person name="Shuman H.A."/>
            <person name="Segal G."/>
        </authorList>
    </citation>
    <scope>NUCLEOTIDE SEQUENCE [LARGE SCALE GENOMIC DNA]</scope>
    <source>
        <strain evidence="11 12">SC-63-C7</strain>
    </source>
</reference>
<dbReference type="EC" id="1.3.1.-" evidence="7"/>
<keyword evidence="5" id="KW-0521">NADP</keyword>
<dbReference type="InterPro" id="IPR001269">
    <property type="entry name" value="DUS_fam"/>
</dbReference>
<dbReference type="CDD" id="cd02801">
    <property type="entry name" value="DUS_like_FMN"/>
    <property type="match status" value="1"/>
</dbReference>
<dbReference type="PIRSF" id="PIRSF006621">
    <property type="entry name" value="Dus"/>
    <property type="match status" value="1"/>
</dbReference>
<dbReference type="PANTHER" id="PTHR45846:SF1">
    <property type="entry name" value="TRNA-DIHYDROURIDINE(47) SYNTHASE [NAD(P)(+)]-LIKE"/>
    <property type="match status" value="1"/>
</dbReference>
<evidence type="ECO:0000313" key="12">
    <source>
        <dbReference type="Proteomes" id="UP000054703"/>
    </source>
</evidence>
<dbReference type="EMBL" id="LNYU01000091">
    <property type="protein sequence ID" value="KTD53198.1"/>
    <property type="molecule type" value="Genomic_DNA"/>
</dbReference>
<comment type="cofactor">
    <cofactor evidence="1 7 9">
        <name>FMN</name>
        <dbReference type="ChEBI" id="CHEBI:58210"/>
    </cofactor>
</comment>
<evidence type="ECO:0000256" key="1">
    <source>
        <dbReference type="ARBA" id="ARBA00001917"/>
    </source>
</evidence>
<dbReference type="STRING" id="45074.Lsan_3608"/>
<evidence type="ECO:0000256" key="5">
    <source>
        <dbReference type="ARBA" id="ARBA00022857"/>
    </source>
</evidence>
<comment type="function">
    <text evidence="7">Catalyzes the synthesis of 5,6-dihydrouridine (D), a modified base found in the D-loop of most tRNAs, via the reduction of the C5-C6 double bond in target uridines.</text>
</comment>
<feature type="binding site" evidence="9">
    <location>
        <position position="148"/>
    </location>
    <ligand>
        <name>FMN</name>
        <dbReference type="ChEBI" id="CHEBI:58210"/>
    </ligand>
</feature>
<dbReference type="RefSeq" id="WP_058515518.1">
    <property type="nucleotide sequence ID" value="NZ_CAAAIH010000024.1"/>
</dbReference>
<dbReference type="OrthoDB" id="9764501at2"/>
<feature type="binding site" evidence="9">
    <location>
        <position position="79"/>
    </location>
    <ligand>
        <name>FMN</name>
        <dbReference type="ChEBI" id="CHEBI:58210"/>
    </ligand>
</feature>
<evidence type="ECO:0000259" key="10">
    <source>
        <dbReference type="Pfam" id="PF01207"/>
    </source>
</evidence>
<keyword evidence="4 7" id="KW-0819">tRNA processing</keyword>
<keyword evidence="6 7" id="KW-0560">Oxidoreductase</keyword>
<feature type="binding site" evidence="9">
    <location>
        <begin position="230"/>
        <end position="231"/>
    </location>
    <ligand>
        <name>FMN</name>
        <dbReference type="ChEBI" id="CHEBI:58210"/>
    </ligand>
</feature>
<evidence type="ECO:0000256" key="9">
    <source>
        <dbReference type="PIRSR" id="PIRSR006621-2"/>
    </source>
</evidence>
<dbReference type="SUPFAM" id="SSF51395">
    <property type="entry name" value="FMN-linked oxidoreductases"/>
    <property type="match status" value="1"/>
</dbReference>
<keyword evidence="12" id="KW-1185">Reference proteome</keyword>
<feature type="domain" description="DUS-like FMN-binding" evidence="10">
    <location>
        <begin position="23"/>
        <end position="278"/>
    </location>
</feature>
<keyword evidence="2 7" id="KW-0285">Flavoprotein</keyword>
<dbReference type="Gene3D" id="3.20.20.70">
    <property type="entry name" value="Aldolase class I"/>
    <property type="match status" value="1"/>
</dbReference>
<dbReference type="GO" id="GO:0017150">
    <property type="term" value="F:tRNA dihydrouridine synthase activity"/>
    <property type="evidence" value="ECO:0007669"/>
    <property type="project" value="InterPro"/>
</dbReference>
<evidence type="ECO:0000256" key="3">
    <source>
        <dbReference type="ARBA" id="ARBA00022643"/>
    </source>
</evidence>
<name>A0A0W0Y9C9_9GAMM</name>
<evidence type="ECO:0000256" key="4">
    <source>
        <dbReference type="ARBA" id="ARBA00022694"/>
    </source>
</evidence>
<proteinExistence type="inferred from homology"/>
<feature type="active site" description="Proton donor" evidence="8">
    <location>
        <position position="109"/>
    </location>
</feature>
<keyword evidence="3 7" id="KW-0288">FMN</keyword>
<dbReference type="PANTHER" id="PTHR45846">
    <property type="entry name" value="TRNA-DIHYDROURIDINE(47) SYNTHASE [NAD(P)(+)]-LIKE"/>
    <property type="match status" value="1"/>
</dbReference>
<evidence type="ECO:0000256" key="7">
    <source>
        <dbReference type="PIRNR" id="PIRNR006621"/>
    </source>
</evidence>
<dbReference type="PROSITE" id="PS01136">
    <property type="entry name" value="UPF0034"/>
    <property type="match status" value="1"/>
</dbReference>
<evidence type="ECO:0000256" key="2">
    <source>
        <dbReference type="ARBA" id="ARBA00022630"/>
    </source>
</evidence>
<dbReference type="PATRIC" id="fig|45074.5.peg.3877"/>
<dbReference type="GO" id="GO:0050660">
    <property type="term" value="F:flavin adenine dinucleotide binding"/>
    <property type="evidence" value="ECO:0007669"/>
    <property type="project" value="InterPro"/>
</dbReference>
<dbReference type="Pfam" id="PF01207">
    <property type="entry name" value="Dus"/>
    <property type="match status" value="1"/>
</dbReference>
<gene>
    <name evidence="11" type="ORF">Lsan_3608</name>
</gene>
<dbReference type="GO" id="GO:0003723">
    <property type="term" value="F:RNA binding"/>
    <property type="evidence" value="ECO:0007669"/>
    <property type="project" value="TreeGrafter"/>
</dbReference>
<comment type="caution">
    <text evidence="11">The sequence shown here is derived from an EMBL/GenBank/DDBJ whole genome shotgun (WGS) entry which is preliminary data.</text>
</comment>
<evidence type="ECO:0000256" key="6">
    <source>
        <dbReference type="ARBA" id="ARBA00023002"/>
    </source>
</evidence>
<evidence type="ECO:0000256" key="8">
    <source>
        <dbReference type="PIRSR" id="PIRSR006621-1"/>
    </source>
</evidence>